<feature type="signal peptide" evidence="1">
    <location>
        <begin position="1"/>
        <end position="23"/>
    </location>
</feature>
<sequence length="123" mass="13979">MKKLIVKISSAMVILLAFCTFTAATIEDKMKIQVDYVPIQTVSDFEINIPYSCVQKFQNGKQGIFYTEDSDGLWEKESSVFSMEIFPEEVKGNFVIVETSQKMIVGYSSQELEEGMKVKKVEP</sequence>
<organism evidence="2 3">
    <name type="scientific">Candidatus Blautia stercoripullorum</name>
    <dbReference type="NCBI Taxonomy" id="2838502"/>
    <lineage>
        <taxon>Bacteria</taxon>
        <taxon>Bacillati</taxon>
        <taxon>Bacillota</taxon>
        <taxon>Clostridia</taxon>
        <taxon>Lachnospirales</taxon>
        <taxon>Lachnospiraceae</taxon>
        <taxon>Blautia</taxon>
    </lineage>
</organism>
<reference evidence="2" key="2">
    <citation type="submission" date="2021-04" db="EMBL/GenBank/DDBJ databases">
        <authorList>
            <person name="Gilroy R."/>
        </authorList>
    </citation>
    <scope>NUCLEOTIDE SEQUENCE</scope>
    <source>
        <strain evidence="2">ChiW19-6364</strain>
    </source>
</reference>
<name>A0A9D2U641_9FIRM</name>
<evidence type="ECO:0000256" key="1">
    <source>
        <dbReference type="SAM" id="SignalP"/>
    </source>
</evidence>
<comment type="caution">
    <text evidence="2">The sequence shown here is derived from an EMBL/GenBank/DDBJ whole genome shotgun (WGS) entry which is preliminary data.</text>
</comment>
<dbReference type="EMBL" id="DWUX01000241">
    <property type="protein sequence ID" value="HJD41132.1"/>
    <property type="molecule type" value="Genomic_DNA"/>
</dbReference>
<protein>
    <submittedName>
        <fullName evidence="2">Uncharacterized protein</fullName>
    </submittedName>
</protein>
<evidence type="ECO:0000313" key="2">
    <source>
        <dbReference type="EMBL" id="HJD41132.1"/>
    </source>
</evidence>
<proteinExistence type="predicted"/>
<feature type="chain" id="PRO_5039578451" evidence="1">
    <location>
        <begin position="24"/>
        <end position="123"/>
    </location>
</feature>
<accession>A0A9D2U641</accession>
<keyword evidence="1" id="KW-0732">Signal</keyword>
<gene>
    <name evidence="2" type="ORF">H9913_14035</name>
</gene>
<reference evidence="2" key="1">
    <citation type="journal article" date="2021" name="PeerJ">
        <title>Extensive microbial diversity within the chicken gut microbiome revealed by metagenomics and culture.</title>
        <authorList>
            <person name="Gilroy R."/>
            <person name="Ravi A."/>
            <person name="Getino M."/>
            <person name="Pursley I."/>
            <person name="Horton D.L."/>
            <person name="Alikhan N.F."/>
            <person name="Baker D."/>
            <person name="Gharbi K."/>
            <person name="Hall N."/>
            <person name="Watson M."/>
            <person name="Adriaenssens E.M."/>
            <person name="Foster-Nyarko E."/>
            <person name="Jarju S."/>
            <person name="Secka A."/>
            <person name="Antonio M."/>
            <person name="Oren A."/>
            <person name="Chaudhuri R.R."/>
            <person name="La Ragione R."/>
            <person name="Hildebrand F."/>
            <person name="Pallen M.J."/>
        </authorList>
    </citation>
    <scope>NUCLEOTIDE SEQUENCE</scope>
    <source>
        <strain evidence="2">ChiW19-6364</strain>
    </source>
</reference>
<evidence type="ECO:0000313" key="3">
    <source>
        <dbReference type="Proteomes" id="UP000823850"/>
    </source>
</evidence>
<dbReference type="AlphaFoldDB" id="A0A9D2U641"/>
<dbReference type="Proteomes" id="UP000823850">
    <property type="component" value="Unassembled WGS sequence"/>
</dbReference>